<protein>
    <submittedName>
        <fullName evidence="2">Uncharacterized protein</fullName>
    </submittedName>
</protein>
<feature type="region of interest" description="Disordered" evidence="1">
    <location>
        <begin position="133"/>
        <end position="179"/>
    </location>
</feature>
<gene>
    <name evidence="2" type="ORF">G6011_06949</name>
</gene>
<dbReference type="Proteomes" id="UP001199106">
    <property type="component" value="Unassembled WGS sequence"/>
</dbReference>
<evidence type="ECO:0000313" key="2">
    <source>
        <dbReference type="EMBL" id="KAG9185618.1"/>
    </source>
</evidence>
<dbReference type="AlphaFoldDB" id="A0AAD4F936"/>
<feature type="region of interest" description="Disordered" evidence="1">
    <location>
        <begin position="1"/>
        <end position="77"/>
    </location>
</feature>
<reference evidence="2" key="1">
    <citation type="submission" date="2021-07" db="EMBL/GenBank/DDBJ databases">
        <title>Genome Resource of American Ginseng Black Spot Pathogen Alternaria panax.</title>
        <authorList>
            <person name="Qiu C."/>
            <person name="Wang W."/>
            <person name="Liu Z."/>
        </authorList>
    </citation>
    <scope>NUCLEOTIDE SEQUENCE</scope>
    <source>
        <strain evidence="2">BNCC115425</strain>
    </source>
</reference>
<dbReference type="EMBL" id="JAANER010000010">
    <property type="protein sequence ID" value="KAG9185618.1"/>
    <property type="molecule type" value="Genomic_DNA"/>
</dbReference>
<evidence type="ECO:0000313" key="3">
    <source>
        <dbReference type="Proteomes" id="UP001199106"/>
    </source>
</evidence>
<comment type="caution">
    <text evidence="2">The sequence shown here is derived from an EMBL/GenBank/DDBJ whole genome shotgun (WGS) entry which is preliminary data.</text>
</comment>
<evidence type="ECO:0000256" key="1">
    <source>
        <dbReference type="SAM" id="MobiDB-lite"/>
    </source>
</evidence>
<organism evidence="2 3">
    <name type="scientific">Alternaria panax</name>
    <dbReference type="NCBI Taxonomy" id="48097"/>
    <lineage>
        <taxon>Eukaryota</taxon>
        <taxon>Fungi</taxon>
        <taxon>Dikarya</taxon>
        <taxon>Ascomycota</taxon>
        <taxon>Pezizomycotina</taxon>
        <taxon>Dothideomycetes</taxon>
        <taxon>Pleosporomycetidae</taxon>
        <taxon>Pleosporales</taxon>
        <taxon>Pleosporineae</taxon>
        <taxon>Pleosporaceae</taxon>
        <taxon>Alternaria</taxon>
        <taxon>Alternaria sect. Panax</taxon>
    </lineage>
</organism>
<sequence length="179" mass="20680">MALPQRRFPSNTSIPSRHSDAATMNVPLQYRGSVKKKEPEERYVQVKQEESLDERSPSLDLELEPSNYQTKSKRQTKAQLHASQLKILKETILELPPTAWRHGQGSYKHEARRWSVQEQYQRKQMIGKLESKLEKEKAKSEKRKAKSKEAHMLLGRKRKVIRANDKLAEGPGPIGKLKS</sequence>
<accession>A0AAD4F936</accession>
<keyword evidence="3" id="KW-1185">Reference proteome</keyword>
<proteinExistence type="predicted"/>
<name>A0AAD4F936_9PLEO</name>
<feature type="compositionally biased region" description="Basic and acidic residues" evidence="1">
    <location>
        <begin position="35"/>
        <end position="57"/>
    </location>
</feature>